<keyword evidence="2" id="KW-0812">Transmembrane</keyword>
<evidence type="ECO:0000259" key="3">
    <source>
        <dbReference type="Pfam" id="PF03109"/>
    </source>
</evidence>
<dbReference type="SUPFAM" id="SSF56112">
    <property type="entry name" value="Protein kinase-like (PK-like)"/>
    <property type="match status" value="1"/>
</dbReference>
<feature type="transmembrane region" description="Helical" evidence="2">
    <location>
        <begin position="511"/>
        <end position="532"/>
    </location>
</feature>
<proteinExistence type="inferred from homology"/>
<dbReference type="AlphaFoldDB" id="A0A0H2YTJ2"/>
<keyword evidence="5" id="KW-1185">Reference proteome</keyword>
<reference evidence="4 5" key="1">
    <citation type="journal article" date="2006" name="Genome Res.">
        <title>Skewed genomic variability in strains of the toxigenic bacterial pathogen, Clostridium perfringens.</title>
        <authorList>
            <person name="Myers G.S."/>
            <person name="Rasko D.A."/>
            <person name="Cheung J.K."/>
            <person name="Ravel J."/>
            <person name="Seshadri R."/>
            <person name="Deboy R.T."/>
            <person name="Ren Q."/>
            <person name="Varga J."/>
            <person name="Awad M.M."/>
            <person name="Brinkac L.M."/>
            <person name="Daugherty S.C."/>
            <person name="Haft D.H."/>
            <person name="Dodson R.J."/>
            <person name="Madupu R."/>
            <person name="Nelson W.C."/>
            <person name="Rosovitz M.J."/>
            <person name="Sullivan S.A."/>
            <person name="Khouri H."/>
            <person name="Dimitrov G.I."/>
            <person name="Watkins K.L."/>
            <person name="Mulligan S."/>
            <person name="Benton J."/>
            <person name="Radune D."/>
            <person name="Fisher D.J."/>
            <person name="Atkins H.S."/>
            <person name="Hiscox T."/>
            <person name="Jost B.H."/>
            <person name="Billington S.J."/>
            <person name="Songer J.G."/>
            <person name="McClane B.A."/>
            <person name="Titball R.W."/>
            <person name="Rood J.I."/>
            <person name="Melville S.B."/>
            <person name="Paulsen I.T."/>
        </authorList>
    </citation>
    <scope>NUCLEOTIDE SEQUENCE [LARGE SCALE GENOMIC DNA]</scope>
    <source>
        <strain evidence="5">ATCC 13124 / DSM 756 / JCM 1290 / NCIMB 6125 / NCTC 8237 / S 107 / Type A</strain>
    </source>
</reference>
<dbReference type="PaxDb" id="195103-CPF_2852"/>
<dbReference type="CDD" id="cd05121">
    <property type="entry name" value="ABC1_ADCK3-like"/>
    <property type="match status" value="1"/>
</dbReference>
<protein>
    <submittedName>
        <fullName evidence="4">ABC1 domain protein</fullName>
    </submittedName>
</protein>
<organism evidence="4 5">
    <name type="scientific">Clostridium perfringens (strain ATCC 13124 / DSM 756 / JCM 1290 / NCIMB 6125 / NCTC 8237 / Type A)</name>
    <dbReference type="NCBI Taxonomy" id="195103"/>
    <lineage>
        <taxon>Bacteria</taxon>
        <taxon>Bacillati</taxon>
        <taxon>Bacillota</taxon>
        <taxon>Clostridia</taxon>
        <taxon>Eubacteriales</taxon>
        <taxon>Clostridiaceae</taxon>
        <taxon>Clostridium</taxon>
    </lineage>
</organism>
<accession>A0A0H2YTJ2</accession>
<keyword evidence="2" id="KW-0472">Membrane</keyword>
<feature type="domain" description="ABC1 atypical kinase-like" evidence="3">
    <location>
        <begin position="78"/>
        <end position="318"/>
    </location>
</feature>
<dbReference type="HOGENOM" id="CLU_006533_0_2_9"/>
<comment type="similarity">
    <text evidence="1">Belongs to the protein kinase superfamily. ADCK protein kinase family.</text>
</comment>
<keyword evidence="2" id="KW-1133">Transmembrane helix</keyword>
<dbReference type="KEGG" id="cpf:CPF_2852"/>
<evidence type="ECO:0000313" key="4">
    <source>
        <dbReference type="EMBL" id="ABG84393.1"/>
    </source>
</evidence>
<dbReference type="InterPro" id="IPR050154">
    <property type="entry name" value="UbiB_kinase"/>
</dbReference>
<evidence type="ECO:0000256" key="2">
    <source>
        <dbReference type="SAM" id="Phobius"/>
    </source>
</evidence>
<dbReference type="InterPro" id="IPR011009">
    <property type="entry name" value="Kinase-like_dom_sf"/>
</dbReference>
<dbReference type="GeneID" id="93000868"/>
<dbReference type="PANTHER" id="PTHR10566:SF113">
    <property type="entry name" value="PROTEIN ACTIVITY OF BC1 COMPLEX KINASE 7, CHLOROPLASTIC"/>
    <property type="match status" value="1"/>
</dbReference>
<sequence length="537" mass="61024">MSKGQSAKRLKEIIRVFTYYGFDFLISSKLPNSKKAEPRPQALREALEELGATFVKIGQILSTRPDLLPKAYIEELEKLQDNNEITDFHKVKEIFYESFGTDINTYFLEFSETPLASASIAQVHRAKLIDGRDVVVKVQHYKIDEKMKLDLSILRRLSKLTSNHITNTLVNPVEAFKEIEDATLKELDFEKEAKNTKRFRELNKNVACVGAPIIIDKLTSKKILTMEYIDGYKVTDFNILKEEGYDFEDIANKLANSFFKQVLEDGFFHGDPHPGNLFIREGKIYFIDFGLVGTLEANLRNWLNKAMIAMVLGDIDTLVDFVNAIGIKKGKVEYSILYDDLKNIVSKYINASLKTIKISDLFKEIFEIAERNNIQFPRELVALVRSIVILEGVIAKIDPDLEIMECIYPYVKERNKEEMLKSLNKDKLITEAYKFASKSIEIPTKFSELVDSLTKGRAKLQFEMKGLDKPLTDLNRMVNRVAFSLIVGCMIIGSSLIVNAKTGPTFQGVPILGLIGFIVSGIFGLWLLISIIKSGFF</sequence>
<dbReference type="Pfam" id="PF03109">
    <property type="entry name" value="ABC1"/>
    <property type="match status" value="1"/>
</dbReference>
<name>A0A0H2YTJ2_CLOP1</name>
<dbReference type="eggNOG" id="COG0661">
    <property type="taxonomic scope" value="Bacteria"/>
</dbReference>
<feature type="transmembrane region" description="Helical" evidence="2">
    <location>
        <begin position="481"/>
        <end position="499"/>
    </location>
</feature>
<dbReference type="RefSeq" id="WP_003463008.1">
    <property type="nucleotide sequence ID" value="NC_008261.1"/>
</dbReference>
<dbReference type="Proteomes" id="UP000001823">
    <property type="component" value="Chromosome"/>
</dbReference>
<gene>
    <name evidence="4" type="ordered locus">CPF_2852</name>
</gene>
<dbReference type="PANTHER" id="PTHR10566">
    <property type="entry name" value="CHAPERONE-ACTIVITY OF BC1 COMPLEX CABC1 -RELATED"/>
    <property type="match status" value="1"/>
</dbReference>
<dbReference type="InterPro" id="IPR004147">
    <property type="entry name" value="ABC1_dom"/>
</dbReference>
<evidence type="ECO:0000313" key="5">
    <source>
        <dbReference type="Proteomes" id="UP000001823"/>
    </source>
</evidence>
<dbReference type="STRING" id="195103.CPF_2852"/>
<evidence type="ECO:0000256" key="1">
    <source>
        <dbReference type="ARBA" id="ARBA00009670"/>
    </source>
</evidence>
<dbReference type="EMBL" id="CP000246">
    <property type="protein sequence ID" value="ABG84393.1"/>
    <property type="molecule type" value="Genomic_DNA"/>
</dbReference>